<evidence type="ECO:0000313" key="3">
    <source>
        <dbReference type="Proteomes" id="UP000256328"/>
    </source>
</evidence>
<gene>
    <name evidence="2" type="ORF">BP5796_00231</name>
</gene>
<feature type="region of interest" description="Disordered" evidence="1">
    <location>
        <begin position="205"/>
        <end position="235"/>
    </location>
</feature>
<accession>A0A3D8T8Y4</accession>
<dbReference type="OrthoDB" id="10367664at2759"/>
<organism evidence="2 3">
    <name type="scientific">Coleophoma crateriformis</name>
    <dbReference type="NCBI Taxonomy" id="565419"/>
    <lineage>
        <taxon>Eukaryota</taxon>
        <taxon>Fungi</taxon>
        <taxon>Dikarya</taxon>
        <taxon>Ascomycota</taxon>
        <taxon>Pezizomycotina</taxon>
        <taxon>Leotiomycetes</taxon>
        <taxon>Helotiales</taxon>
        <taxon>Dermateaceae</taxon>
        <taxon>Coleophoma</taxon>
    </lineage>
</organism>
<evidence type="ECO:0000313" key="2">
    <source>
        <dbReference type="EMBL" id="RDW94468.1"/>
    </source>
</evidence>
<dbReference type="EMBL" id="PDLN01000001">
    <property type="protein sequence ID" value="RDW94468.1"/>
    <property type="molecule type" value="Genomic_DNA"/>
</dbReference>
<protein>
    <submittedName>
        <fullName evidence="2">Uncharacterized protein</fullName>
    </submittedName>
</protein>
<comment type="caution">
    <text evidence="2">The sequence shown here is derived from an EMBL/GenBank/DDBJ whole genome shotgun (WGS) entry which is preliminary data.</text>
</comment>
<dbReference type="AlphaFoldDB" id="A0A3D8T8Y4"/>
<dbReference type="Proteomes" id="UP000256328">
    <property type="component" value="Unassembled WGS sequence"/>
</dbReference>
<proteinExistence type="predicted"/>
<name>A0A3D8T8Y4_9HELO</name>
<evidence type="ECO:0000256" key="1">
    <source>
        <dbReference type="SAM" id="MobiDB-lite"/>
    </source>
</evidence>
<sequence>MGSPFVPAAESWPISTIKPLSAMLQPGHQPSSRFRFGCPGASAGLLFSFALHDRMFVRASEHTVPPASRPYQSHEDVRPTRPYDGHSLCWWYRGPSSPLDDRAVPYRVRPSPVMRVAGAESGHVEQQVPSRRASASRDRAWFDIPAIVISFLVLRTPRGQPILGRAVSSQPLQALHGSADGALSEQYLALDPVVGRLAAGSVPGGAGQWPRWRLGPGPGVPVVPGGERSSTGCST</sequence>
<keyword evidence="3" id="KW-1185">Reference proteome</keyword>
<reference evidence="2 3" key="1">
    <citation type="journal article" date="2018" name="IMA Fungus">
        <title>IMA Genome-F 9: Draft genome sequence of Annulohypoxylon stygium, Aspergillus mulundensis, Berkeleyomyces basicola (syn. Thielaviopsis basicola), Ceratocystis smalleyi, two Cercospora beticola strains, Coleophoma cylindrospora, Fusarium fracticaudum, Phialophora cf. hyalina, and Morchella septimelata.</title>
        <authorList>
            <person name="Wingfield B.D."/>
            <person name="Bills G.F."/>
            <person name="Dong Y."/>
            <person name="Huang W."/>
            <person name="Nel W.J."/>
            <person name="Swalarsk-Parry B.S."/>
            <person name="Vaghefi N."/>
            <person name="Wilken P.M."/>
            <person name="An Z."/>
            <person name="de Beer Z.W."/>
            <person name="De Vos L."/>
            <person name="Chen L."/>
            <person name="Duong T.A."/>
            <person name="Gao Y."/>
            <person name="Hammerbacher A."/>
            <person name="Kikkert J.R."/>
            <person name="Li Y."/>
            <person name="Li H."/>
            <person name="Li K."/>
            <person name="Li Q."/>
            <person name="Liu X."/>
            <person name="Ma X."/>
            <person name="Naidoo K."/>
            <person name="Pethybridge S.J."/>
            <person name="Sun J."/>
            <person name="Steenkamp E.T."/>
            <person name="van der Nest M.A."/>
            <person name="van Wyk S."/>
            <person name="Wingfield M.J."/>
            <person name="Xiong C."/>
            <person name="Yue Q."/>
            <person name="Zhang X."/>
        </authorList>
    </citation>
    <scope>NUCLEOTIDE SEQUENCE [LARGE SCALE GENOMIC DNA]</scope>
    <source>
        <strain evidence="2 3">BP5796</strain>
    </source>
</reference>